<evidence type="ECO:0000313" key="3">
    <source>
        <dbReference type="EMBL" id="KAJ1917324.1"/>
    </source>
</evidence>
<sequence length="166" mass="17170">MKTATIALAVASAALVCAQQTSSGSSSVSQSSSVSGTSKSDSKGSKSDSKDHSKSGSEGAAPQLVAALKNPGSSWVSFVCTFTTTLQLHCGSGSSTSSVYGLVLFLTSNGYGFTIYPLAIPLKRIDITSTALAPNVDNRQDWISKQTAAQQQHIDLASVSHFMALF</sequence>
<dbReference type="Proteomes" id="UP001150538">
    <property type="component" value="Unassembled WGS sequence"/>
</dbReference>
<dbReference type="EMBL" id="JANBPU010000075">
    <property type="protein sequence ID" value="KAJ1917324.1"/>
    <property type="molecule type" value="Genomic_DNA"/>
</dbReference>
<dbReference type="AlphaFoldDB" id="A0A9W8A394"/>
<keyword evidence="4" id="KW-1185">Reference proteome</keyword>
<protein>
    <submittedName>
        <fullName evidence="3">Uncharacterized protein</fullName>
    </submittedName>
</protein>
<reference evidence="3" key="1">
    <citation type="submission" date="2022-07" db="EMBL/GenBank/DDBJ databases">
        <title>Phylogenomic reconstructions and comparative analyses of Kickxellomycotina fungi.</title>
        <authorList>
            <person name="Reynolds N.K."/>
            <person name="Stajich J.E."/>
            <person name="Barry K."/>
            <person name="Grigoriev I.V."/>
            <person name="Crous P."/>
            <person name="Smith M.E."/>
        </authorList>
    </citation>
    <scope>NUCLEOTIDE SEQUENCE</scope>
    <source>
        <strain evidence="3">NBRC 100468</strain>
    </source>
</reference>
<feature type="compositionally biased region" description="Basic and acidic residues" evidence="1">
    <location>
        <begin position="40"/>
        <end position="55"/>
    </location>
</feature>
<proteinExistence type="predicted"/>
<feature type="region of interest" description="Disordered" evidence="1">
    <location>
        <begin position="21"/>
        <end position="59"/>
    </location>
</feature>
<feature type="chain" id="PRO_5040927762" evidence="2">
    <location>
        <begin position="19"/>
        <end position="166"/>
    </location>
</feature>
<feature type="signal peptide" evidence="2">
    <location>
        <begin position="1"/>
        <end position="18"/>
    </location>
</feature>
<name>A0A9W8A394_9FUNG</name>
<gene>
    <name evidence="3" type="ORF">H4219_003284</name>
</gene>
<comment type="caution">
    <text evidence="3">The sequence shown here is derived from an EMBL/GenBank/DDBJ whole genome shotgun (WGS) entry which is preliminary data.</text>
</comment>
<evidence type="ECO:0000256" key="1">
    <source>
        <dbReference type="SAM" id="MobiDB-lite"/>
    </source>
</evidence>
<accession>A0A9W8A394</accession>
<evidence type="ECO:0000256" key="2">
    <source>
        <dbReference type="SAM" id="SignalP"/>
    </source>
</evidence>
<organism evidence="3 4">
    <name type="scientific">Mycoemilia scoparia</name>
    <dbReference type="NCBI Taxonomy" id="417184"/>
    <lineage>
        <taxon>Eukaryota</taxon>
        <taxon>Fungi</taxon>
        <taxon>Fungi incertae sedis</taxon>
        <taxon>Zoopagomycota</taxon>
        <taxon>Kickxellomycotina</taxon>
        <taxon>Kickxellomycetes</taxon>
        <taxon>Kickxellales</taxon>
        <taxon>Kickxellaceae</taxon>
        <taxon>Mycoemilia</taxon>
    </lineage>
</organism>
<feature type="compositionally biased region" description="Low complexity" evidence="1">
    <location>
        <begin position="21"/>
        <end position="39"/>
    </location>
</feature>
<evidence type="ECO:0000313" key="4">
    <source>
        <dbReference type="Proteomes" id="UP001150538"/>
    </source>
</evidence>
<keyword evidence="2" id="KW-0732">Signal</keyword>